<feature type="domain" description="Membrane insertase YidC/Oxa/ALB C-terminal" evidence="14">
    <location>
        <begin position="70"/>
        <end position="254"/>
    </location>
</feature>
<evidence type="ECO:0000256" key="2">
    <source>
        <dbReference type="ARBA" id="ARBA00022448"/>
    </source>
</evidence>
<keyword evidence="7 12" id="KW-1133">Transmembrane helix</keyword>
<evidence type="ECO:0000256" key="4">
    <source>
        <dbReference type="ARBA" id="ARBA00022692"/>
    </source>
</evidence>
<keyword evidence="6 12" id="KW-0653">Protein transport</keyword>
<dbReference type="RefSeq" id="WP_317637465.1">
    <property type="nucleotide sequence ID" value="NZ_AP026803.1"/>
</dbReference>
<dbReference type="NCBIfam" id="TIGR03592">
    <property type="entry name" value="yidC_oxa1_cterm"/>
    <property type="match status" value="1"/>
</dbReference>
<dbReference type="Proteomes" id="UP001321741">
    <property type="component" value="Chromosome"/>
</dbReference>
<evidence type="ECO:0000256" key="11">
    <source>
        <dbReference type="ARBA" id="ARBA00023288"/>
    </source>
</evidence>
<evidence type="ECO:0000256" key="8">
    <source>
        <dbReference type="ARBA" id="ARBA00023136"/>
    </source>
</evidence>
<dbReference type="EMBL" id="AP026803">
    <property type="protein sequence ID" value="BDR61248.1"/>
    <property type="molecule type" value="Genomic_DNA"/>
</dbReference>
<feature type="transmembrane region" description="Helical" evidence="12">
    <location>
        <begin position="70"/>
        <end position="89"/>
    </location>
</feature>
<feature type="transmembrane region" description="Helical" evidence="12">
    <location>
        <begin position="47"/>
        <end position="63"/>
    </location>
</feature>
<dbReference type="CDD" id="cd20070">
    <property type="entry name" value="5TM_YidC_Alb3"/>
    <property type="match status" value="1"/>
</dbReference>
<keyword evidence="11 12" id="KW-0449">Lipoprotein</keyword>
<dbReference type="Pfam" id="PF02096">
    <property type="entry name" value="60KD_IMP"/>
    <property type="match status" value="1"/>
</dbReference>
<dbReference type="HAMAP" id="MF_01811">
    <property type="entry name" value="YidC_type2"/>
    <property type="match status" value="1"/>
</dbReference>
<keyword evidence="3 12" id="KW-1003">Cell membrane</keyword>
<proteinExistence type="inferred from homology"/>
<evidence type="ECO:0000259" key="14">
    <source>
        <dbReference type="Pfam" id="PF02096"/>
    </source>
</evidence>
<keyword evidence="4 12" id="KW-0812">Transmembrane</keyword>
<evidence type="ECO:0000256" key="7">
    <source>
        <dbReference type="ARBA" id="ARBA00022989"/>
    </source>
</evidence>
<sequence length="288" mass="33000">MRDILSKKNVKRVLVLLTLVALALVLTGCAASSGKPAPVSHTSGNWWNRWVIYYMSTFLLWLAKLMNNSYGWAIIVFTVIVRVILYPLSAISIKSTTKMQSIQPEIEALRKKYVGNDTGTRTLLSQETNKLYKEAGINPYAGFLPLIIQLPVMYALYGSIWQTPQLQTGHFLWMDLGKSDPYFIMPLLSMALTFVSTYISQLSTPKSGQNISTKIMTYGMSVMVGAMGLYFQSAIVLYWVISNLFQVVQTFILQNPVKYRREQKAKAEQERQRQRQLRKTYKRLKRKK</sequence>
<feature type="transmembrane region" description="Helical" evidence="12">
    <location>
        <begin position="140"/>
        <end position="161"/>
    </location>
</feature>
<evidence type="ECO:0000256" key="3">
    <source>
        <dbReference type="ARBA" id="ARBA00022475"/>
    </source>
</evidence>
<accession>A0ABN6SN70</accession>
<feature type="compositionally biased region" description="Basic and acidic residues" evidence="13">
    <location>
        <begin position="264"/>
        <end position="273"/>
    </location>
</feature>
<dbReference type="PROSITE" id="PS51257">
    <property type="entry name" value="PROKAR_LIPOPROTEIN"/>
    <property type="match status" value="1"/>
</dbReference>
<comment type="similarity">
    <text evidence="12">Belongs to the OXA1/ALB3/YidC family. Type 2 subfamily.</text>
</comment>
<dbReference type="InterPro" id="IPR023060">
    <property type="entry name" value="YidC/YidC1/YidC2_Firmicutes"/>
</dbReference>
<feature type="region of interest" description="Disordered" evidence="13">
    <location>
        <begin position="264"/>
        <end position="288"/>
    </location>
</feature>
<evidence type="ECO:0000256" key="9">
    <source>
        <dbReference type="ARBA" id="ARBA00023139"/>
    </source>
</evidence>
<organism evidence="15 16">
    <name type="scientific">Lactobacillus xylocopicola</name>
    <dbReference type="NCBI Taxonomy" id="2976676"/>
    <lineage>
        <taxon>Bacteria</taxon>
        <taxon>Bacillati</taxon>
        <taxon>Bacillota</taxon>
        <taxon>Bacilli</taxon>
        <taxon>Lactobacillales</taxon>
        <taxon>Lactobacillaceae</taxon>
        <taxon>Lactobacillus</taxon>
    </lineage>
</organism>
<feature type="transmembrane region" description="Helical" evidence="12">
    <location>
        <begin position="220"/>
        <end position="241"/>
    </location>
</feature>
<evidence type="ECO:0000256" key="6">
    <source>
        <dbReference type="ARBA" id="ARBA00022927"/>
    </source>
</evidence>
<keyword evidence="5 12" id="KW-0732">Signal</keyword>
<keyword evidence="9" id="KW-0564">Palmitate</keyword>
<reference evidence="15 16" key="1">
    <citation type="journal article" date="2023" name="Microbiol. Spectr.">
        <title>Symbiosis of Carpenter Bees with Uncharacterized Lactic Acid Bacteria Showing NAD Auxotrophy.</title>
        <authorList>
            <person name="Kawasaki S."/>
            <person name="Ozawa K."/>
            <person name="Mori T."/>
            <person name="Yamamoto A."/>
            <person name="Ito M."/>
            <person name="Ohkuma M."/>
            <person name="Sakamoto M."/>
            <person name="Matsutani M."/>
        </authorList>
    </citation>
    <scope>NUCLEOTIDE SEQUENCE [LARGE SCALE GENOMIC DNA]</scope>
    <source>
        <strain evidence="15 16">Kim32-2</strain>
    </source>
</reference>
<evidence type="ECO:0000256" key="12">
    <source>
        <dbReference type="HAMAP-Rule" id="MF_01811"/>
    </source>
</evidence>
<protein>
    <recommendedName>
        <fullName evidence="12">Membrane protein insertase YidC</fullName>
    </recommendedName>
    <alternativeName>
        <fullName evidence="12">Foldase YidC</fullName>
    </alternativeName>
    <alternativeName>
        <fullName evidence="12">Membrane integrase YidC</fullName>
    </alternativeName>
    <alternativeName>
        <fullName evidence="12">Membrane protein YidC</fullName>
    </alternativeName>
</protein>
<keyword evidence="2 12" id="KW-0813">Transport</keyword>
<comment type="function">
    <text evidence="12">Required for the insertion and/or proper folding and/or complex formation of integral membrane proteins into the membrane. Involved in integration of membrane proteins that insert both dependently and independently of the Sec translocase complex, as well as at least some lipoproteins.</text>
</comment>
<evidence type="ECO:0000256" key="10">
    <source>
        <dbReference type="ARBA" id="ARBA00023186"/>
    </source>
</evidence>
<comment type="subcellular location">
    <subcellularLocation>
        <location evidence="1 12">Cell membrane</location>
        <topology evidence="1 12">Multi-pass membrane protein</topology>
    </subcellularLocation>
</comment>
<dbReference type="PANTHER" id="PTHR12428">
    <property type="entry name" value="OXA1"/>
    <property type="match status" value="1"/>
</dbReference>
<dbReference type="InterPro" id="IPR047196">
    <property type="entry name" value="YidC_ALB_C"/>
</dbReference>
<feature type="compositionally biased region" description="Basic residues" evidence="13">
    <location>
        <begin position="274"/>
        <end position="288"/>
    </location>
</feature>
<gene>
    <name evidence="12 15" type="primary">yidC</name>
    <name evidence="15" type="ORF">KIM322_15090</name>
</gene>
<keyword evidence="8 12" id="KW-0472">Membrane</keyword>
<evidence type="ECO:0000256" key="5">
    <source>
        <dbReference type="ARBA" id="ARBA00022729"/>
    </source>
</evidence>
<feature type="transmembrane region" description="Helical" evidence="12">
    <location>
        <begin position="182"/>
        <end position="200"/>
    </location>
</feature>
<evidence type="ECO:0000256" key="13">
    <source>
        <dbReference type="SAM" id="MobiDB-lite"/>
    </source>
</evidence>
<dbReference type="PANTHER" id="PTHR12428:SF65">
    <property type="entry name" value="CYTOCHROME C OXIDASE ASSEMBLY PROTEIN COX18, MITOCHONDRIAL"/>
    <property type="match status" value="1"/>
</dbReference>
<keyword evidence="16" id="KW-1185">Reference proteome</keyword>
<keyword evidence="10 12" id="KW-0143">Chaperone</keyword>
<dbReference type="InterPro" id="IPR028055">
    <property type="entry name" value="YidC/Oxa/ALB_C"/>
</dbReference>
<evidence type="ECO:0000313" key="16">
    <source>
        <dbReference type="Proteomes" id="UP001321741"/>
    </source>
</evidence>
<evidence type="ECO:0000313" key="15">
    <source>
        <dbReference type="EMBL" id="BDR61248.1"/>
    </source>
</evidence>
<dbReference type="InterPro" id="IPR001708">
    <property type="entry name" value="YidC/ALB3/OXA1/COX18"/>
</dbReference>
<evidence type="ECO:0000256" key="1">
    <source>
        <dbReference type="ARBA" id="ARBA00004651"/>
    </source>
</evidence>
<name>A0ABN6SN70_9LACO</name>